<dbReference type="InterPro" id="IPR002044">
    <property type="entry name" value="CBM20"/>
</dbReference>
<reference evidence="4" key="1">
    <citation type="submission" date="2021-01" db="EMBL/GenBank/DDBJ databases">
        <authorList>
            <person name="Corre E."/>
            <person name="Pelletier E."/>
            <person name="Niang G."/>
            <person name="Scheremetjew M."/>
            <person name="Finn R."/>
            <person name="Kale V."/>
            <person name="Holt S."/>
            <person name="Cochrane G."/>
            <person name="Meng A."/>
            <person name="Brown T."/>
            <person name="Cohen L."/>
        </authorList>
    </citation>
    <scope>NUCLEOTIDE SEQUENCE</scope>
    <source>
        <strain evidence="4">RCC856</strain>
    </source>
</reference>
<name>A0A7S3E1N0_9CHLO</name>
<sequence length="379" mass="41854">MQSRGAGALRGHFRGRASKHAPSLRHQHHHQQSQHLLGRVAPHHGASLACRARAEAEETDNSSSIFQRAMKVARSRSGVEPQSSSSPAGSTHNGTSTSEGGRGQSNGTSFLQRKASNGGGARQQSSAKTALSRLRSEGGGLSLFQARKKLAKVKFQVRYKTQLGQHVRVVGSTPELGAWDVAKAPQLKYSVIDHVDGIWSCDVRLPCGQIYEYKYVMCNDQGVPLQWQQGNNALLAVGIRDALAQQSSGGEMCLEVLDRWSGPEGSTVIIKKGDQVVSETTREHRLTSWIRDVEDQLEQGAVQVKELQLELASAKQELMSTRQEAIAAKEESQRMKEMALQSNDKYLLALKEKEKALRQKELVLRQLQLERFESQEDNN</sequence>
<evidence type="ECO:0000313" key="4">
    <source>
        <dbReference type="EMBL" id="CAE0017141.1"/>
    </source>
</evidence>
<evidence type="ECO:0000256" key="1">
    <source>
        <dbReference type="SAM" id="Coils"/>
    </source>
</evidence>
<accession>A0A7S3E1N0</accession>
<dbReference type="EMBL" id="HBHU01005244">
    <property type="protein sequence ID" value="CAE0017141.1"/>
    <property type="molecule type" value="Transcribed_RNA"/>
</dbReference>
<dbReference type="PANTHER" id="PTHR15048">
    <property type="entry name" value="STARCH-BINDING DOMAIN-CONTAINING PROTEIN 1"/>
    <property type="match status" value="1"/>
</dbReference>
<feature type="domain" description="CBM20" evidence="3">
    <location>
        <begin position="145"/>
        <end position="262"/>
    </location>
</feature>
<keyword evidence="1" id="KW-0175">Coiled coil</keyword>
<feature type="region of interest" description="Disordered" evidence="2">
    <location>
        <begin position="71"/>
        <end position="132"/>
    </location>
</feature>
<dbReference type="GO" id="GO:0016020">
    <property type="term" value="C:membrane"/>
    <property type="evidence" value="ECO:0007669"/>
    <property type="project" value="TreeGrafter"/>
</dbReference>
<organism evidence="4">
    <name type="scientific">Chloropicon laureae</name>
    <dbReference type="NCBI Taxonomy" id="464258"/>
    <lineage>
        <taxon>Eukaryota</taxon>
        <taxon>Viridiplantae</taxon>
        <taxon>Chlorophyta</taxon>
        <taxon>Chloropicophyceae</taxon>
        <taxon>Chloropicales</taxon>
        <taxon>Chloropicaceae</taxon>
        <taxon>Chloropicon</taxon>
    </lineage>
</organism>
<protein>
    <recommendedName>
        <fullName evidence="3">CBM20 domain-containing protein</fullName>
    </recommendedName>
</protein>
<dbReference type="PANTHER" id="PTHR15048:SF0">
    <property type="entry name" value="STARCH-BINDING DOMAIN-CONTAINING PROTEIN 1"/>
    <property type="match status" value="1"/>
</dbReference>
<dbReference type="InterPro" id="IPR013783">
    <property type="entry name" value="Ig-like_fold"/>
</dbReference>
<feature type="compositionally biased region" description="Basic residues" evidence="2">
    <location>
        <begin position="17"/>
        <end position="32"/>
    </location>
</feature>
<dbReference type="InterPro" id="IPR013784">
    <property type="entry name" value="Carb-bd-like_fold"/>
</dbReference>
<proteinExistence type="predicted"/>
<dbReference type="AlphaFoldDB" id="A0A7S3E1N0"/>
<dbReference type="GO" id="GO:2001070">
    <property type="term" value="F:starch binding"/>
    <property type="evidence" value="ECO:0007669"/>
    <property type="project" value="InterPro"/>
</dbReference>
<dbReference type="CDD" id="cd05467">
    <property type="entry name" value="CBM20"/>
    <property type="match status" value="1"/>
</dbReference>
<evidence type="ECO:0000259" key="3">
    <source>
        <dbReference type="PROSITE" id="PS51166"/>
    </source>
</evidence>
<dbReference type="SUPFAM" id="SSF49452">
    <property type="entry name" value="Starch-binding domain-like"/>
    <property type="match status" value="1"/>
</dbReference>
<gene>
    <name evidence="4" type="ORF">CLAU1311_LOCUS3383</name>
</gene>
<feature type="compositionally biased region" description="Polar residues" evidence="2">
    <location>
        <begin position="80"/>
        <end position="115"/>
    </location>
</feature>
<dbReference type="Pfam" id="PF00686">
    <property type="entry name" value="CBM_20"/>
    <property type="match status" value="1"/>
</dbReference>
<dbReference type="Gene3D" id="2.60.40.10">
    <property type="entry name" value="Immunoglobulins"/>
    <property type="match status" value="1"/>
</dbReference>
<evidence type="ECO:0000256" key="2">
    <source>
        <dbReference type="SAM" id="MobiDB-lite"/>
    </source>
</evidence>
<dbReference type="SMART" id="SM01065">
    <property type="entry name" value="CBM_2"/>
    <property type="match status" value="1"/>
</dbReference>
<feature type="region of interest" description="Disordered" evidence="2">
    <location>
        <begin position="17"/>
        <end position="36"/>
    </location>
</feature>
<dbReference type="PROSITE" id="PS51166">
    <property type="entry name" value="CBM20"/>
    <property type="match status" value="1"/>
</dbReference>
<feature type="coiled-coil region" evidence="1">
    <location>
        <begin position="290"/>
        <end position="370"/>
    </location>
</feature>